<dbReference type="HOGENOM" id="CLU_3106219_0_0_1"/>
<organism evidence="1 2">
    <name type="scientific">Colletotrichum gloeosporioides (strain Cg-14)</name>
    <name type="common">Anthracnose fungus</name>
    <name type="synonym">Glomerella cingulata</name>
    <dbReference type="NCBI Taxonomy" id="1237896"/>
    <lineage>
        <taxon>Eukaryota</taxon>
        <taxon>Fungi</taxon>
        <taxon>Dikarya</taxon>
        <taxon>Ascomycota</taxon>
        <taxon>Pezizomycotina</taxon>
        <taxon>Sordariomycetes</taxon>
        <taxon>Hypocreomycetidae</taxon>
        <taxon>Glomerellales</taxon>
        <taxon>Glomerellaceae</taxon>
        <taxon>Colletotrichum</taxon>
        <taxon>Colletotrichum gloeosporioides species complex</taxon>
    </lineage>
</organism>
<dbReference type="AlphaFoldDB" id="T0KMV8"/>
<sequence>MTAIVLLWYGMRLLQEPGERDLKTRFGSQGAVVAVVVVVESSNDVVKDRRR</sequence>
<evidence type="ECO:0000313" key="2">
    <source>
        <dbReference type="Proteomes" id="UP000015530"/>
    </source>
</evidence>
<dbReference type="Proteomes" id="UP000015530">
    <property type="component" value="Unassembled WGS sequence"/>
</dbReference>
<comment type="caution">
    <text evidence="1">The sequence shown here is derived from an EMBL/GenBank/DDBJ whole genome shotgun (WGS) entry which is preliminary data.</text>
</comment>
<dbReference type="EMBL" id="AMYD01001383">
    <property type="protein sequence ID" value="EQB53364.1"/>
    <property type="molecule type" value="Genomic_DNA"/>
</dbReference>
<evidence type="ECO:0000313" key="1">
    <source>
        <dbReference type="EMBL" id="EQB53364.1"/>
    </source>
</evidence>
<gene>
    <name evidence="1" type="ORF">CGLO_06917</name>
</gene>
<name>T0KMV8_COLGC</name>
<reference evidence="2" key="1">
    <citation type="journal article" date="2013" name="Mol. Plant Microbe Interact.">
        <title>Global aspects of pacC regulation of pathogenicity genes in Colletotrichum gloeosporioides as revealed by transcriptome analysis.</title>
        <authorList>
            <person name="Alkan N."/>
            <person name="Meng X."/>
            <person name="Friedlander G."/>
            <person name="Reuveni E."/>
            <person name="Sukno S."/>
            <person name="Sherman A."/>
            <person name="Thon M."/>
            <person name="Fluhr R."/>
            <person name="Prusky D."/>
        </authorList>
    </citation>
    <scope>NUCLEOTIDE SEQUENCE [LARGE SCALE GENOMIC DNA]</scope>
    <source>
        <strain evidence="2">Cg-14</strain>
    </source>
</reference>
<proteinExistence type="predicted"/>
<protein>
    <submittedName>
        <fullName evidence="1">Uncharacterized protein</fullName>
    </submittedName>
</protein>
<accession>T0KMV8</accession>